<dbReference type="InterPro" id="IPR029044">
    <property type="entry name" value="Nucleotide-diphossugar_trans"/>
</dbReference>
<dbReference type="InterPro" id="IPR001173">
    <property type="entry name" value="Glyco_trans_2-like"/>
</dbReference>
<dbReference type="STRING" id="582744.Msip34_0126"/>
<dbReference type="OrthoDB" id="433681at2"/>
<keyword evidence="2" id="KW-0808">Transferase</keyword>
<gene>
    <name evidence="2" type="ordered locus">Msip34_0126</name>
</gene>
<dbReference type="PANTHER" id="PTHR43685">
    <property type="entry name" value="GLYCOSYLTRANSFERASE"/>
    <property type="match status" value="1"/>
</dbReference>
<accession>C6X8A5</accession>
<dbReference type="PANTHER" id="PTHR43685:SF2">
    <property type="entry name" value="GLYCOSYLTRANSFERASE 2-LIKE DOMAIN-CONTAINING PROTEIN"/>
    <property type="match status" value="1"/>
</dbReference>
<evidence type="ECO:0000259" key="1">
    <source>
        <dbReference type="Pfam" id="PF00535"/>
    </source>
</evidence>
<proteinExistence type="predicted"/>
<dbReference type="RefSeq" id="WP_015829151.1">
    <property type="nucleotide sequence ID" value="NC_012969.1"/>
</dbReference>
<reference evidence="3" key="1">
    <citation type="submission" date="2009-07" db="EMBL/GenBank/DDBJ databases">
        <title>Complete sequence of chromosome of Methylovorus sp. SIP3-4.</title>
        <authorList>
            <person name="Lucas S."/>
            <person name="Copeland A."/>
            <person name="Lapidus A."/>
            <person name="Glavina del Rio T."/>
            <person name="Tice H."/>
            <person name="Bruce D."/>
            <person name="Goodwin L."/>
            <person name="Pitluck S."/>
            <person name="Clum A."/>
            <person name="Larimer F."/>
            <person name="Land M."/>
            <person name="Hauser L."/>
            <person name="Kyrpides N."/>
            <person name="Mikhailova N."/>
            <person name="Kayluzhnaya M."/>
            <person name="Chistoserdova L."/>
        </authorList>
    </citation>
    <scope>NUCLEOTIDE SEQUENCE [LARGE SCALE GENOMIC DNA]</scope>
    <source>
        <strain evidence="3">SIP3-4</strain>
    </source>
</reference>
<protein>
    <submittedName>
        <fullName evidence="2">Glycosyl transferase family 2</fullName>
    </submittedName>
</protein>
<dbReference type="SUPFAM" id="SSF53448">
    <property type="entry name" value="Nucleotide-diphospho-sugar transferases"/>
    <property type="match status" value="1"/>
</dbReference>
<dbReference type="InterPro" id="IPR050834">
    <property type="entry name" value="Glycosyltransf_2"/>
</dbReference>
<name>C6X8A5_METGS</name>
<dbReference type="Pfam" id="PF00535">
    <property type="entry name" value="Glycos_transf_2"/>
    <property type="match status" value="1"/>
</dbReference>
<dbReference type="EMBL" id="CP001674">
    <property type="protein sequence ID" value="ACT49375.1"/>
    <property type="molecule type" value="Genomic_DNA"/>
</dbReference>
<dbReference type="CDD" id="cd00761">
    <property type="entry name" value="Glyco_tranf_GTA_type"/>
    <property type="match status" value="1"/>
</dbReference>
<evidence type="ECO:0000313" key="2">
    <source>
        <dbReference type="EMBL" id="ACT49375.1"/>
    </source>
</evidence>
<dbReference type="KEGG" id="mei:Msip34_0126"/>
<dbReference type="eggNOG" id="COG1216">
    <property type="taxonomic scope" value="Bacteria"/>
</dbReference>
<dbReference type="HOGENOM" id="CLU_025996_0_5_4"/>
<dbReference type="GO" id="GO:0016740">
    <property type="term" value="F:transferase activity"/>
    <property type="evidence" value="ECO:0007669"/>
    <property type="project" value="UniProtKB-KW"/>
</dbReference>
<dbReference type="AlphaFoldDB" id="C6X8A5"/>
<dbReference type="Gene3D" id="3.90.550.10">
    <property type="entry name" value="Spore Coat Polysaccharide Biosynthesis Protein SpsA, Chain A"/>
    <property type="match status" value="1"/>
</dbReference>
<dbReference type="Proteomes" id="UP000002743">
    <property type="component" value="Chromosome"/>
</dbReference>
<evidence type="ECO:0000313" key="3">
    <source>
        <dbReference type="Proteomes" id="UP000002743"/>
    </source>
</evidence>
<feature type="domain" description="Glycosyltransferase 2-like" evidence="1">
    <location>
        <begin position="12"/>
        <end position="122"/>
    </location>
</feature>
<organism evidence="2 3">
    <name type="scientific">Methylovorus glucosotrophus (strain SIP3-4)</name>
    <dbReference type="NCBI Taxonomy" id="582744"/>
    <lineage>
        <taxon>Bacteria</taxon>
        <taxon>Pseudomonadati</taxon>
        <taxon>Pseudomonadota</taxon>
        <taxon>Betaproteobacteria</taxon>
        <taxon>Nitrosomonadales</taxon>
        <taxon>Methylophilaceae</taxon>
        <taxon>Methylovorus</taxon>
    </lineage>
</organism>
<dbReference type="CAZy" id="GT2">
    <property type="family name" value="Glycosyltransferase Family 2"/>
</dbReference>
<reference evidence="2 3" key="2">
    <citation type="journal article" date="2011" name="J. Bacteriol.">
        <title>Genomes of three methylotrophs from a single niche uncover genetic and metabolic divergence of Methylophilaceae.</title>
        <authorList>
            <person name="Lapidus A."/>
            <person name="Clum A."/>
            <person name="Labutti K."/>
            <person name="Kaluzhnaya M.G."/>
            <person name="Lim S."/>
            <person name="Beck D.A."/>
            <person name="Glavina Del Rio T."/>
            <person name="Nolan M."/>
            <person name="Mavromatis K."/>
            <person name="Huntemann M."/>
            <person name="Lucas S."/>
            <person name="Lidstrom M.E."/>
            <person name="Ivanova N."/>
            <person name="Chistoserdova L."/>
        </authorList>
    </citation>
    <scope>NUCLEOTIDE SEQUENCE [LARGE SCALE GENOMIC DNA]</scope>
    <source>
        <strain evidence="2 3">SIP3-4</strain>
    </source>
</reference>
<keyword evidence="3" id="KW-1185">Reference proteome</keyword>
<sequence>MAKRDTANMKFSVVIPCYNASSTIARTLDSVKQQTFTNFEVIVIDDASNDLATLLEVLEQYRTELNLSVLTNDANMNGAYSRNRGIREAKGEYIAFLDADDSWVPTRLEQAMEAIQRLPANQFVLYGKFELIRNRPTGALLPIRGIRHEERVADYVFAAGQHMQTSTFVCPTDVARTILFDETLTRHQDSDFMMRAQEQGMDIIFQSLKCASYHFRATDMQKRVQAGRINSAFCTQWLIVKKPYFSAAATSGYVLSTFARIVYMEGQTGKSLRMAASAVTKIGWRNLVDLTITKILIIFKTRFGF</sequence>